<name>A0A1Q9QYT6_PSEPU</name>
<evidence type="ECO:0000313" key="3">
    <source>
        <dbReference type="EMBL" id="OLS60313.1"/>
    </source>
</evidence>
<accession>A0A1Q9QYT6</accession>
<feature type="domain" description="FecR protein" evidence="1">
    <location>
        <begin position="116"/>
        <end position="210"/>
    </location>
</feature>
<dbReference type="EMBL" id="MKZO01000047">
    <property type="protein sequence ID" value="OLS60313.1"/>
    <property type="molecule type" value="Genomic_DNA"/>
</dbReference>
<dbReference type="InterPro" id="IPR032623">
    <property type="entry name" value="FecR_N"/>
</dbReference>
<evidence type="ECO:0008006" key="5">
    <source>
        <dbReference type="Google" id="ProtNLM"/>
    </source>
</evidence>
<sequence>MSKPEPQVLDPAVVDQAIDWLVRLRFNQADERSQRNFEHWLQQRPEHALAWQRVAGLGDELAGIPPQLARQTLAGASKGMRRRQSLKLLGLFSAVGTAAWLARDYTPLPTLFAQQRSDTGERRDFQLDDGSLVQLNSDSAVDSHFDPQRRLITLLRGEIIVNVGADEHASQPRPFWVKTRDGLVRSHSPRFLVREQEDGTLLAVQGGTVEVFTGSVQPLGESDSGAVQAANQLFFTAQGPREVKDNGLDVWGWGDGVITAHDMRLGDFTAELSRYRPGVLRCAPEVADRRVSGTFQLADNDQVLALVAKSLRLRVDYRTRYWVTLTAAS</sequence>
<proteinExistence type="predicted"/>
<dbReference type="Pfam" id="PF16220">
    <property type="entry name" value="DUF4880"/>
    <property type="match status" value="1"/>
</dbReference>
<evidence type="ECO:0000259" key="2">
    <source>
        <dbReference type="Pfam" id="PF16220"/>
    </source>
</evidence>
<reference evidence="3 4" key="1">
    <citation type="submission" date="2016-10" db="EMBL/GenBank/DDBJ databases">
        <title>Genome Sequence of Pseudomonas putida GM4FR.</title>
        <authorList>
            <person name="Poehlein A."/>
            <person name="Wemheuer F."/>
            <person name="Hollensteiner J."/>
            <person name="Wemheuer B."/>
        </authorList>
    </citation>
    <scope>NUCLEOTIDE SEQUENCE [LARGE SCALE GENOMIC DNA]</scope>
    <source>
        <strain evidence="3 4">GM4FR</strain>
    </source>
</reference>
<dbReference type="Pfam" id="PF04773">
    <property type="entry name" value="FecR"/>
    <property type="match status" value="1"/>
</dbReference>
<dbReference type="InterPro" id="IPR006860">
    <property type="entry name" value="FecR"/>
</dbReference>
<feature type="domain" description="FecR N-terminal" evidence="2">
    <location>
        <begin position="15"/>
        <end position="55"/>
    </location>
</feature>
<dbReference type="PANTHER" id="PTHR30273:SF2">
    <property type="entry name" value="PROTEIN FECR"/>
    <property type="match status" value="1"/>
</dbReference>
<dbReference type="AlphaFoldDB" id="A0A1Q9QYT6"/>
<dbReference type="PANTHER" id="PTHR30273">
    <property type="entry name" value="PERIPLASMIC SIGNAL SENSOR AND SIGMA FACTOR ACTIVATOR FECR-RELATED"/>
    <property type="match status" value="1"/>
</dbReference>
<dbReference type="Proteomes" id="UP000186736">
    <property type="component" value="Unassembled WGS sequence"/>
</dbReference>
<evidence type="ECO:0000313" key="4">
    <source>
        <dbReference type="Proteomes" id="UP000186736"/>
    </source>
</evidence>
<dbReference type="OrthoDB" id="1099576at2"/>
<dbReference type="RefSeq" id="WP_075805432.1">
    <property type="nucleotide sequence ID" value="NZ_MKZO01000047.1"/>
</dbReference>
<dbReference type="GO" id="GO:0016989">
    <property type="term" value="F:sigma factor antagonist activity"/>
    <property type="evidence" value="ECO:0007669"/>
    <property type="project" value="TreeGrafter"/>
</dbReference>
<comment type="caution">
    <text evidence="3">The sequence shown here is derived from an EMBL/GenBank/DDBJ whole genome shotgun (WGS) entry which is preliminary data.</text>
</comment>
<protein>
    <recommendedName>
        <fullName evidence="5">Siderophore-interacting protein</fullName>
    </recommendedName>
</protein>
<dbReference type="Gene3D" id="2.60.120.1440">
    <property type="match status" value="1"/>
</dbReference>
<organism evidence="3 4">
    <name type="scientific">Pseudomonas putida</name>
    <name type="common">Arthrobacter siderocapsulatus</name>
    <dbReference type="NCBI Taxonomy" id="303"/>
    <lineage>
        <taxon>Bacteria</taxon>
        <taxon>Pseudomonadati</taxon>
        <taxon>Pseudomonadota</taxon>
        <taxon>Gammaproteobacteria</taxon>
        <taxon>Pseudomonadales</taxon>
        <taxon>Pseudomonadaceae</taxon>
        <taxon>Pseudomonas</taxon>
    </lineage>
</organism>
<gene>
    <name evidence="3" type="ORF">PSEMO_47240</name>
</gene>
<dbReference type="InterPro" id="IPR012373">
    <property type="entry name" value="Ferrdict_sens_TM"/>
</dbReference>
<evidence type="ECO:0000259" key="1">
    <source>
        <dbReference type="Pfam" id="PF04773"/>
    </source>
</evidence>
<dbReference type="PIRSF" id="PIRSF018266">
    <property type="entry name" value="FecR"/>
    <property type="match status" value="1"/>
</dbReference>